<accession>J9GH20</accession>
<keyword evidence="1" id="KW-0472">Membrane</keyword>
<feature type="transmembrane region" description="Helical" evidence="1">
    <location>
        <begin position="12"/>
        <end position="37"/>
    </location>
</feature>
<dbReference type="EMBL" id="AMCI01003088">
    <property type="protein sequence ID" value="EJX01128.1"/>
    <property type="molecule type" value="Genomic_DNA"/>
</dbReference>
<evidence type="ECO:0000256" key="1">
    <source>
        <dbReference type="SAM" id="Phobius"/>
    </source>
</evidence>
<sequence>MLEHLLRYSIFILLKYLFFYSLPCVHISISIQVFLLLSKKVFTFAGVATCLQVDSALSTLNASG</sequence>
<proteinExistence type="predicted"/>
<gene>
    <name evidence="2" type="ORF">EVA_10767</name>
</gene>
<evidence type="ECO:0000313" key="2">
    <source>
        <dbReference type="EMBL" id="EJX01128.1"/>
    </source>
</evidence>
<protein>
    <submittedName>
        <fullName evidence="2">Uncharacterized protein</fullName>
    </submittedName>
</protein>
<reference evidence="2" key="1">
    <citation type="journal article" date="2012" name="PLoS ONE">
        <title>Gene sets for utilization of primary and secondary nutrition supplies in the distal gut of endangered iberian lynx.</title>
        <authorList>
            <person name="Alcaide M."/>
            <person name="Messina E."/>
            <person name="Richter M."/>
            <person name="Bargiela R."/>
            <person name="Peplies J."/>
            <person name="Huws S.A."/>
            <person name="Newbold C.J."/>
            <person name="Golyshin P.N."/>
            <person name="Simon M.A."/>
            <person name="Lopez G."/>
            <person name="Yakimov M.M."/>
            <person name="Ferrer M."/>
        </authorList>
    </citation>
    <scope>NUCLEOTIDE SEQUENCE</scope>
</reference>
<name>J9GH20_9ZZZZ</name>
<keyword evidence="1" id="KW-0812">Transmembrane</keyword>
<organism evidence="2">
    <name type="scientific">gut metagenome</name>
    <dbReference type="NCBI Taxonomy" id="749906"/>
    <lineage>
        <taxon>unclassified sequences</taxon>
        <taxon>metagenomes</taxon>
        <taxon>organismal metagenomes</taxon>
    </lineage>
</organism>
<dbReference type="AlphaFoldDB" id="J9GH20"/>
<comment type="caution">
    <text evidence="2">The sequence shown here is derived from an EMBL/GenBank/DDBJ whole genome shotgun (WGS) entry which is preliminary data.</text>
</comment>
<keyword evidence="1" id="KW-1133">Transmembrane helix</keyword>